<dbReference type="Proteomes" id="UP001279734">
    <property type="component" value="Unassembled WGS sequence"/>
</dbReference>
<sequence length="105" mass="11498">MEATWTTAGFPENTAAYAFGLGQPTTAAAAWWVEAAAELLERVSHWMEATWTTAGFPENTAAYALGLGQPTTTAAAWWVEAAAELLERVRFRPLLHQPLALVYIF</sequence>
<dbReference type="AlphaFoldDB" id="A0AAD3Y7Y8"/>
<proteinExistence type="predicted"/>
<comment type="caution">
    <text evidence="1">The sequence shown here is derived from an EMBL/GenBank/DDBJ whole genome shotgun (WGS) entry which is preliminary data.</text>
</comment>
<evidence type="ECO:0000313" key="1">
    <source>
        <dbReference type="EMBL" id="GMH30689.1"/>
    </source>
</evidence>
<accession>A0AAD3Y7Y8</accession>
<reference evidence="1" key="1">
    <citation type="submission" date="2023-05" db="EMBL/GenBank/DDBJ databases">
        <title>Nepenthes gracilis genome sequencing.</title>
        <authorList>
            <person name="Fukushima K."/>
        </authorList>
    </citation>
    <scope>NUCLEOTIDE SEQUENCE</scope>
    <source>
        <strain evidence="1">SING2019-196</strain>
    </source>
</reference>
<protein>
    <submittedName>
        <fullName evidence="1">Uncharacterized protein</fullName>
    </submittedName>
</protein>
<gene>
    <name evidence="1" type="ORF">Nepgr_032532</name>
</gene>
<keyword evidence="2" id="KW-1185">Reference proteome</keyword>
<organism evidence="1 2">
    <name type="scientific">Nepenthes gracilis</name>
    <name type="common">Slender pitcher plant</name>
    <dbReference type="NCBI Taxonomy" id="150966"/>
    <lineage>
        <taxon>Eukaryota</taxon>
        <taxon>Viridiplantae</taxon>
        <taxon>Streptophyta</taxon>
        <taxon>Embryophyta</taxon>
        <taxon>Tracheophyta</taxon>
        <taxon>Spermatophyta</taxon>
        <taxon>Magnoliopsida</taxon>
        <taxon>eudicotyledons</taxon>
        <taxon>Gunneridae</taxon>
        <taxon>Pentapetalae</taxon>
        <taxon>Caryophyllales</taxon>
        <taxon>Nepenthaceae</taxon>
        <taxon>Nepenthes</taxon>
    </lineage>
</organism>
<dbReference type="EMBL" id="BSYO01000038">
    <property type="protein sequence ID" value="GMH30689.1"/>
    <property type="molecule type" value="Genomic_DNA"/>
</dbReference>
<evidence type="ECO:0000313" key="2">
    <source>
        <dbReference type="Proteomes" id="UP001279734"/>
    </source>
</evidence>
<name>A0AAD3Y7Y8_NEPGR</name>